<sequence length="473" mass="52506">MPALFHRRKTGEFEALDRYISTYREDGAKEDDDAASKRRVRRWWQFWKTGAVEPVEVAPKPDNTVPEAWLTTDIHTGISTSDIEERRKMYGWNELTAEKENLFVKFLSYFTGPILYVMEIAALLALGLSDWIDFGVIVAILLLNAFVGFYQEKQAADVIILARELVPGDIILVQEGDTVAADARLVCDYNRPDDFEIYLRLRAEDRLGHHPLVAVDQSAITGESLAVDKYLSDLVYYTTGCKRGKSYAIVVNTAKHSFVGRTAELVQGAEDQGHFKAVMNNIGTTLLILVMFWILAAWIGGFFHNLGVAEPDSQNLLHYALILLIIGVPVGLPVVTTTTLAVGAAYLAKQKAIVQKLTAIESLAGVDILCSDKTGTLTANKLSIRDPYVAEGQDENWMMAVAVLASSHNLKSLDPIDKVTILTLKRYPGAREILQQGWVSEKFTPFDPVSKRITSRTSTRRKPKSSPVAGFAP</sequence>
<name>A0ACC4DTC9_PURLI</name>
<protein>
    <submittedName>
        <fullName evidence="1">Uncharacterized protein</fullName>
    </submittedName>
</protein>
<organism evidence="1 2">
    <name type="scientific">Purpureocillium lilacinum</name>
    <name type="common">Paecilomyces lilacinus</name>
    <dbReference type="NCBI Taxonomy" id="33203"/>
    <lineage>
        <taxon>Eukaryota</taxon>
        <taxon>Fungi</taxon>
        <taxon>Dikarya</taxon>
        <taxon>Ascomycota</taxon>
        <taxon>Pezizomycotina</taxon>
        <taxon>Sordariomycetes</taxon>
        <taxon>Hypocreomycetidae</taxon>
        <taxon>Hypocreales</taxon>
        <taxon>Ophiocordycipitaceae</taxon>
        <taxon>Purpureocillium</taxon>
    </lineage>
</organism>
<reference evidence="1" key="1">
    <citation type="submission" date="2024-12" db="EMBL/GenBank/DDBJ databases">
        <title>Comparative genomics and development of molecular markers within Purpureocillium lilacinum and among Purpureocillium species.</title>
        <authorList>
            <person name="Yeh Z.-Y."/>
            <person name="Ni N.-T."/>
            <person name="Lo P.-H."/>
            <person name="Mushyakhwo K."/>
            <person name="Lin C.-F."/>
            <person name="Nai Y.-S."/>
        </authorList>
    </citation>
    <scope>NUCLEOTIDE SEQUENCE</scope>
    <source>
        <strain evidence="1">NCHU-NPUST-175</strain>
    </source>
</reference>
<dbReference type="EMBL" id="JBGNUJ010000004">
    <property type="protein sequence ID" value="KAL3959602.1"/>
    <property type="molecule type" value="Genomic_DNA"/>
</dbReference>
<evidence type="ECO:0000313" key="1">
    <source>
        <dbReference type="EMBL" id="KAL3959602.1"/>
    </source>
</evidence>
<accession>A0ACC4DTC9</accession>
<gene>
    <name evidence="1" type="ORF">ACCO45_004719</name>
</gene>
<evidence type="ECO:0000313" key="2">
    <source>
        <dbReference type="Proteomes" id="UP001638806"/>
    </source>
</evidence>
<dbReference type="Proteomes" id="UP001638806">
    <property type="component" value="Unassembled WGS sequence"/>
</dbReference>
<comment type="caution">
    <text evidence="1">The sequence shown here is derived from an EMBL/GenBank/DDBJ whole genome shotgun (WGS) entry which is preliminary data.</text>
</comment>
<proteinExistence type="predicted"/>
<keyword evidence="2" id="KW-1185">Reference proteome</keyword>